<name>A0AA40KYC5_9HYME</name>
<reference evidence="1" key="1">
    <citation type="submission" date="2021-10" db="EMBL/GenBank/DDBJ databases">
        <title>Melipona bicolor Genome sequencing and assembly.</title>
        <authorList>
            <person name="Araujo N.S."/>
            <person name="Arias M.C."/>
        </authorList>
    </citation>
    <scope>NUCLEOTIDE SEQUENCE</scope>
    <source>
        <strain evidence="1">USP_2M_L1-L4_2017</strain>
        <tissue evidence="1">Whole body</tissue>
    </source>
</reference>
<evidence type="ECO:0000313" key="2">
    <source>
        <dbReference type="Proteomes" id="UP001177670"/>
    </source>
</evidence>
<gene>
    <name evidence="1" type="ORF">K0M31_002243</name>
</gene>
<evidence type="ECO:0000313" key="1">
    <source>
        <dbReference type="EMBL" id="KAK1137749.1"/>
    </source>
</evidence>
<dbReference type="EMBL" id="JAHYIQ010000001">
    <property type="protein sequence ID" value="KAK1137749.1"/>
    <property type="molecule type" value="Genomic_DNA"/>
</dbReference>
<dbReference type="AlphaFoldDB" id="A0AA40KYC5"/>
<sequence length="62" mass="7174">MVWDATQDLIQHSVKMSTSFIRITPNDISFRRSRKSTRASQPSHYHRQICFAEDLGHEGGLE</sequence>
<protein>
    <submittedName>
        <fullName evidence="1">Uncharacterized protein</fullName>
    </submittedName>
</protein>
<accession>A0AA40KYC5</accession>
<organism evidence="1 2">
    <name type="scientific">Melipona bicolor</name>
    <dbReference type="NCBI Taxonomy" id="60889"/>
    <lineage>
        <taxon>Eukaryota</taxon>
        <taxon>Metazoa</taxon>
        <taxon>Ecdysozoa</taxon>
        <taxon>Arthropoda</taxon>
        <taxon>Hexapoda</taxon>
        <taxon>Insecta</taxon>
        <taxon>Pterygota</taxon>
        <taxon>Neoptera</taxon>
        <taxon>Endopterygota</taxon>
        <taxon>Hymenoptera</taxon>
        <taxon>Apocrita</taxon>
        <taxon>Aculeata</taxon>
        <taxon>Apoidea</taxon>
        <taxon>Anthophila</taxon>
        <taxon>Apidae</taxon>
        <taxon>Melipona</taxon>
    </lineage>
</organism>
<keyword evidence="2" id="KW-1185">Reference proteome</keyword>
<comment type="caution">
    <text evidence="1">The sequence shown here is derived from an EMBL/GenBank/DDBJ whole genome shotgun (WGS) entry which is preliminary data.</text>
</comment>
<dbReference type="Proteomes" id="UP001177670">
    <property type="component" value="Unassembled WGS sequence"/>
</dbReference>
<proteinExistence type="predicted"/>